<evidence type="ECO:0000256" key="3">
    <source>
        <dbReference type="ARBA" id="ARBA00023125"/>
    </source>
</evidence>
<dbReference type="GO" id="GO:0003700">
    <property type="term" value="F:DNA-binding transcription factor activity"/>
    <property type="evidence" value="ECO:0007669"/>
    <property type="project" value="UniProtKB-ARBA"/>
</dbReference>
<evidence type="ECO:0000259" key="8">
    <source>
        <dbReference type="PROSITE" id="PS50097"/>
    </source>
</evidence>
<dbReference type="InterPro" id="IPR009057">
    <property type="entry name" value="Homeodomain-like_sf"/>
</dbReference>
<feature type="compositionally biased region" description="Polar residues" evidence="7">
    <location>
        <begin position="63"/>
        <end position="80"/>
    </location>
</feature>
<feature type="compositionally biased region" description="Low complexity" evidence="7">
    <location>
        <begin position="52"/>
        <end position="62"/>
    </location>
</feature>
<evidence type="ECO:0000256" key="6">
    <source>
        <dbReference type="ARBA" id="ARBA00058541"/>
    </source>
</evidence>
<dbReference type="SMART" id="SM00225">
    <property type="entry name" value="BTB"/>
    <property type="match status" value="1"/>
</dbReference>
<dbReference type="GO" id="GO:0046660">
    <property type="term" value="P:female sex differentiation"/>
    <property type="evidence" value="ECO:0007669"/>
    <property type="project" value="UniProtKB-ARBA"/>
</dbReference>
<dbReference type="Gene3D" id="1.10.10.60">
    <property type="entry name" value="Homeodomain-like"/>
    <property type="match status" value="1"/>
</dbReference>
<proteinExistence type="predicted"/>
<feature type="compositionally biased region" description="Low complexity" evidence="7">
    <location>
        <begin position="204"/>
        <end position="221"/>
    </location>
</feature>
<dbReference type="GO" id="GO:0007455">
    <property type="term" value="P:eye-antennal disc morphogenesis"/>
    <property type="evidence" value="ECO:0007669"/>
    <property type="project" value="UniProtKB-ARBA"/>
</dbReference>
<dbReference type="GO" id="GO:0006357">
    <property type="term" value="P:regulation of transcription by RNA polymerase II"/>
    <property type="evidence" value="ECO:0007669"/>
    <property type="project" value="TreeGrafter"/>
</dbReference>
<reference evidence="9" key="1">
    <citation type="submission" date="2019-10" db="EMBL/GenBank/DDBJ databases">
        <title>Short sand fly seasons in Tbilisi, Georgia, hinder development of host immunity to saliva of the visceral leishmaniasis vector Phlebotomus kandelakii.</title>
        <authorList>
            <person name="Oliveira F."/>
            <person name="Giorgobiani E."/>
            <person name="Guimaraes-Costa A.B."/>
            <person name="Abdeladhim M."/>
            <person name="Oristian J."/>
            <person name="Tskhvaradze L."/>
            <person name="Tsertsvadze N."/>
            <person name="Zakalashvili M."/>
            <person name="Valenzuela J.G."/>
            <person name="Kamhawi S."/>
        </authorList>
    </citation>
    <scope>NUCLEOTIDE SEQUENCE</scope>
    <source>
        <strain evidence="9">Wild-capture in Tbilisi</strain>
        <tissue evidence="9">Salivary glands</tissue>
    </source>
</reference>
<dbReference type="SUPFAM" id="SSF46689">
    <property type="entry name" value="Homeodomain-like"/>
    <property type="match status" value="1"/>
</dbReference>
<feature type="region of interest" description="Disordered" evidence="7">
    <location>
        <begin position="1"/>
        <end position="80"/>
    </location>
</feature>
<dbReference type="EMBL" id="GIFK01003849">
    <property type="protein sequence ID" value="NBJ61552.1"/>
    <property type="molecule type" value="Transcribed_RNA"/>
</dbReference>
<dbReference type="GO" id="GO:0007478">
    <property type="term" value="P:leg disc morphogenesis"/>
    <property type="evidence" value="ECO:0007669"/>
    <property type="project" value="UniProtKB-ARBA"/>
</dbReference>
<feature type="domain" description="BTB" evidence="8">
    <location>
        <begin position="111"/>
        <end position="176"/>
    </location>
</feature>
<comment type="subcellular location">
    <subcellularLocation>
        <location evidence="1">Nucleus</location>
    </subcellularLocation>
</comment>
<dbReference type="PANTHER" id="PTHR23110:SF109">
    <property type="entry name" value="FI07618P-RELATED"/>
    <property type="match status" value="1"/>
</dbReference>
<feature type="compositionally biased region" description="Pro residues" evidence="7">
    <location>
        <begin position="314"/>
        <end position="325"/>
    </location>
</feature>
<dbReference type="AlphaFoldDB" id="A0A6B2EFY7"/>
<dbReference type="PANTHER" id="PTHR23110">
    <property type="entry name" value="BTB DOMAIN TRANSCRIPTION FACTOR"/>
    <property type="match status" value="1"/>
</dbReference>
<dbReference type="InterPro" id="IPR000210">
    <property type="entry name" value="BTB/POZ_dom"/>
</dbReference>
<keyword evidence="5" id="KW-0539">Nucleus</keyword>
<dbReference type="PROSITE" id="PS50097">
    <property type="entry name" value="BTB"/>
    <property type="match status" value="1"/>
</dbReference>
<keyword evidence="2" id="KW-0805">Transcription regulation</keyword>
<evidence type="ECO:0000313" key="9">
    <source>
        <dbReference type="EMBL" id="NBJ61552.1"/>
    </source>
</evidence>
<feature type="compositionally biased region" description="Pro residues" evidence="7">
    <location>
        <begin position="1"/>
        <end position="11"/>
    </location>
</feature>
<protein>
    <recommendedName>
        <fullName evidence="8">BTB domain-containing protein</fullName>
    </recommendedName>
</protein>
<dbReference type="InterPro" id="IPR011333">
    <property type="entry name" value="SKP1/BTB/POZ_sf"/>
</dbReference>
<dbReference type="SUPFAM" id="SSF54695">
    <property type="entry name" value="POZ domain"/>
    <property type="match status" value="1"/>
</dbReference>
<keyword evidence="4" id="KW-0804">Transcription</keyword>
<dbReference type="InterPro" id="IPR051095">
    <property type="entry name" value="Dros_DevTransReg"/>
</dbReference>
<feature type="region of interest" description="Disordered" evidence="7">
    <location>
        <begin position="199"/>
        <end position="325"/>
    </location>
</feature>
<organism evidence="9">
    <name type="scientific">Phlebotomus kandelakii</name>
    <dbReference type="NCBI Taxonomy" id="1109342"/>
    <lineage>
        <taxon>Eukaryota</taxon>
        <taxon>Metazoa</taxon>
        <taxon>Ecdysozoa</taxon>
        <taxon>Arthropoda</taxon>
        <taxon>Hexapoda</taxon>
        <taxon>Insecta</taxon>
        <taxon>Pterygota</taxon>
        <taxon>Neoptera</taxon>
        <taxon>Endopterygota</taxon>
        <taxon>Diptera</taxon>
        <taxon>Nematocera</taxon>
        <taxon>Psychodoidea</taxon>
        <taxon>Psychodidae</taxon>
        <taxon>Phlebotomus</taxon>
        <taxon>Larroussius</taxon>
    </lineage>
</organism>
<evidence type="ECO:0000256" key="4">
    <source>
        <dbReference type="ARBA" id="ARBA00023163"/>
    </source>
</evidence>
<dbReference type="GO" id="GO:0005634">
    <property type="term" value="C:nucleus"/>
    <property type="evidence" value="ECO:0007669"/>
    <property type="project" value="UniProtKB-SubCell"/>
</dbReference>
<dbReference type="Gene3D" id="3.30.710.10">
    <property type="entry name" value="Potassium Channel Kv1.1, Chain A"/>
    <property type="match status" value="1"/>
</dbReference>
<dbReference type="Pfam" id="PF00651">
    <property type="entry name" value="BTB"/>
    <property type="match status" value="1"/>
</dbReference>
<dbReference type="FunFam" id="3.30.710.10:FF:000120">
    <property type="entry name" value="Bric a brac 2, isoform B"/>
    <property type="match status" value="1"/>
</dbReference>
<keyword evidence="3" id="KW-0238">DNA-binding</keyword>
<comment type="function">
    <text evidence="6">Probably acts as a transcriptional regulator. Required for the specification of the tarsal segment. Also involved in antenna development.</text>
</comment>
<dbReference type="InterPro" id="IPR007889">
    <property type="entry name" value="HTH_Psq"/>
</dbReference>
<feature type="compositionally biased region" description="Low complexity" evidence="7">
    <location>
        <begin position="28"/>
        <end position="45"/>
    </location>
</feature>
<dbReference type="GO" id="GO:0003680">
    <property type="term" value="F:minor groove of adenine-thymine-rich DNA binding"/>
    <property type="evidence" value="ECO:0007669"/>
    <property type="project" value="UniProtKB-ARBA"/>
</dbReference>
<feature type="compositionally biased region" description="Polar residues" evidence="7">
    <location>
        <begin position="276"/>
        <end position="291"/>
    </location>
</feature>
<evidence type="ECO:0000256" key="7">
    <source>
        <dbReference type="SAM" id="MobiDB-lite"/>
    </source>
</evidence>
<dbReference type="Pfam" id="PF05225">
    <property type="entry name" value="HTH_psq"/>
    <property type="match status" value="1"/>
</dbReference>
<dbReference type="CDD" id="cd18315">
    <property type="entry name" value="BTB_POZ_BAB-like"/>
    <property type="match status" value="1"/>
</dbReference>
<sequence>MPSETPPPKIPSPSASVSVLEQQQRPKTPSSVPLVSSTPSSSSQSHLNPNCQQGQATGTTGQHNQEQQSFSSLPTTSQNHTEPQQFCLKWNSYQSNLTSEFDQLLQNESFVDVTLACDGHSIKAHKMVLSACSPYFQALFFDNPCQHPIIIMKEVKWPELKAVVEYMYKGEINVSQDQIAPLLRVAQMLKIRGLADVNGDQDVNTSASSNTSANGQSGSTGKSDVNVKKPRLTRDFDVHERSSNGAGGASVGTGGQSENAASTSRSGRKRRWLAGENQTGAGSPVDTSTPDNLEPPSPIPIQNHPSSSITHPPTSTPTPSMPFPVPPHLDTMGLSSLALNNPDDMEIKPGIAEMIREEERAKLLENSHAWLGASTSSIAADYPNLLKLKTPMWTQQQLKDAISAVVTQKMRFTQASVRYNIPKGTLYDNILGKSNRMQVLEEAGLDATEENAVLEFCCDVSVSPYNRRTKKSLASILEFVQKLKKEHKFQFAGKSGFRWWWAFCKKYSIVSLHYDGSSDEKCLNSS</sequence>
<evidence type="ECO:0000256" key="2">
    <source>
        <dbReference type="ARBA" id="ARBA00023015"/>
    </source>
</evidence>
<name>A0A6B2EFY7_9DIPT</name>
<feature type="compositionally biased region" description="Basic and acidic residues" evidence="7">
    <location>
        <begin position="232"/>
        <end position="242"/>
    </location>
</feature>
<evidence type="ECO:0000256" key="1">
    <source>
        <dbReference type="ARBA" id="ARBA00004123"/>
    </source>
</evidence>
<evidence type="ECO:0000256" key="5">
    <source>
        <dbReference type="ARBA" id="ARBA00023242"/>
    </source>
</evidence>
<feature type="compositionally biased region" description="Gly residues" evidence="7">
    <location>
        <begin position="245"/>
        <end position="255"/>
    </location>
</feature>
<accession>A0A6B2EFY7</accession>